<keyword evidence="2" id="KW-1185">Reference proteome</keyword>
<dbReference type="EMBL" id="JAESVP010000006">
    <property type="protein sequence ID" value="MBL4929013.1"/>
    <property type="molecule type" value="Genomic_DNA"/>
</dbReference>
<gene>
    <name evidence="1" type="ORF">JI744_12935</name>
</gene>
<organism evidence="1 2">
    <name type="scientific">Fuscibacter oryzae</name>
    <dbReference type="NCBI Taxonomy" id="2803939"/>
    <lineage>
        <taxon>Bacteria</taxon>
        <taxon>Pseudomonadati</taxon>
        <taxon>Pseudomonadota</taxon>
        <taxon>Alphaproteobacteria</taxon>
        <taxon>Rhodobacterales</taxon>
        <taxon>Paracoccaceae</taxon>
        <taxon>Fuscibacter</taxon>
    </lineage>
</organism>
<evidence type="ECO:0000313" key="1">
    <source>
        <dbReference type="EMBL" id="MBL4929013.1"/>
    </source>
</evidence>
<protein>
    <submittedName>
        <fullName evidence="1">Uncharacterized protein</fullName>
    </submittedName>
</protein>
<dbReference type="RefSeq" id="WP_202661555.1">
    <property type="nucleotide sequence ID" value="NZ_JAESVP010000006.1"/>
</dbReference>
<sequence>MIEPKAQIAGGNCTAIRLSKSRAERLPATTCAYSGLVCLISVSPERKATNPSGSVVPLKGLEPPTPSLRIVFLSNINGLQRD</sequence>
<name>A0A8J7MRM3_9RHOB</name>
<reference evidence="1" key="1">
    <citation type="submission" date="2021-01" db="EMBL/GenBank/DDBJ databases">
        <title>Genome seq and assembly of Tabrizicola sp. KVB23.</title>
        <authorList>
            <person name="Chhetri G."/>
        </authorList>
    </citation>
    <scope>NUCLEOTIDE SEQUENCE</scope>
    <source>
        <strain evidence="1">KVB23</strain>
    </source>
</reference>
<comment type="caution">
    <text evidence="1">The sequence shown here is derived from an EMBL/GenBank/DDBJ whole genome shotgun (WGS) entry which is preliminary data.</text>
</comment>
<evidence type="ECO:0000313" key="2">
    <source>
        <dbReference type="Proteomes" id="UP000619033"/>
    </source>
</evidence>
<dbReference type="AlphaFoldDB" id="A0A8J7MRM3"/>
<accession>A0A8J7MRM3</accession>
<proteinExistence type="predicted"/>
<dbReference type="Proteomes" id="UP000619033">
    <property type="component" value="Unassembled WGS sequence"/>
</dbReference>